<keyword evidence="1" id="KW-1133">Transmembrane helix</keyword>
<keyword evidence="1" id="KW-0812">Transmembrane</keyword>
<keyword evidence="3" id="KW-1185">Reference proteome</keyword>
<evidence type="ECO:0008006" key="4">
    <source>
        <dbReference type="Google" id="ProtNLM"/>
    </source>
</evidence>
<dbReference type="EMBL" id="JACHIN010000006">
    <property type="protein sequence ID" value="MBB5079265.1"/>
    <property type="molecule type" value="Genomic_DNA"/>
</dbReference>
<dbReference type="Proteomes" id="UP000568380">
    <property type="component" value="Unassembled WGS sequence"/>
</dbReference>
<gene>
    <name evidence="2" type="ORF">HNR40_004751</name>
</gene>
<keyword evidence="1" id="KW-0472">Membrane</keyword>
<evidence type="ECO:0000256" key="1">
    <source>
        <dbReference type="SAM" id="Phobius"/>
    </source>
</evidence>
<feature type="transmembrane region" description="Helical" evidence="1">
    <location>
        <begin position="96"/>
        <end position="116"/>
    </location>
</feature>
<comment type="caution">
    <text evidence="2">The sequence shown here is derived from an EMBL/GenBank/DDBJ whole genome shotgun (WGS) entry which is preliminary data.</text>
</comment>
<feature type="transmembrane region" description="Helical" evidence="1">
    <location>
        <begin position="53"/>
        <end position="75"/>
    </location>
</feature>
<organism evidence="2 3">
    <name type="scientific">Nonomuraea endophytica</name>
    <dbReference type="NCBI Taxonomy" id="714136"/>
    <lineage>
        <taxon>Bacteria</taxon>
        <taxon>Bacillati</taxon>
        <taxon>Actinomycetota</taxon>
        <taxon>Actinomycetes</taxon>
        <taxon>Streptosporangiales</taxon>
        <taxon>Streptosporangiaceae</taxon>
        <taxon>Nonomuraea</taxon>
    </lineage>
</organism>
<dbReference type="AlphaFoldDB" id="A0A7W8A5K0"/>
<accession>A0A7W8A5K0</accession>
<reference evidence="2 3" key="1">
    <citation type="submission" date="2020-08" db="EMBL/GenBank/DDBJ databases">
        <title>Genomic Encyclopedia of Type Strains, Phase IV (KMG-IV): sequencing the most valuable type-strain genomes for metagenomic binning, comparative biology and taxonomic classification.</title>
        <authorList>
            <person name="Goeker M."/>
        </authorList>
    </citation>
    <scope>NUCLEOTIDE SEQUENCE [LARGE SCALE GENOMIC DNA]</scope>
    <source>
        <strain evidence="2 3">DSM 45385</strain>
    </source>
</reference>
<proteinExistence type="predicted"/>
<name>A0A7W8A5K0_9ACTN</name>
<evidence type="ECO:0000313" key="3">
    <source>
        <dbReference type="Proteomes" id="UP000568380"/>
    </source>
</evidence>
<protein>
    <recommendedName>
        <fullName evidence="4">FtsX-like permease family protein</fullName>
    </recommendedName>
</protein>
<evidence type="ECO:0000313" key="2">
    <source>
        <dbReference type="EMBL" id="MBB5079265.1"/>
    </source>
</evidence>
<sequence>MGGVAAAVAVALGGALAAGGRAGTGTRSGRTLLRVGGGSAGTLRWFAAGRAGWSALCGAVPGAVAGCGIGWLLAWPMTTPNDEDDILLRVSFGTPWWAIAALAAGLPVLAGVIAALPKPPASHSSGSMT</sequence>
<dbReference type="RefSeq" id="WP_184964766.1">
    <property type="nucleotide sequence ID" value="NZ_JACHIN010000006.1"/>
</dbReference>